<evidence type="ECO:0000256" key="4">
    <source>
        <dbReference type="ARBA" id="ARBA00047942"/>
    </source>
</evidence>
<dbReference type="GO" id="GO:0009007">
    <property type="term" value="F:site-specific DNA-methyltransferase (adenine-specific) activity"/>
    <property type="evidence" value="ECO:0007669"/>
    <property type="project" value="UniProtKB-EC"/>
</dbReference>
<feature type="domain" description="MmeI-like C-terminal" evidence="7">
    <location>
        <begin position="836"/>
        <end position="915"/>
    </location>
</feature>
<gene>
    <name evidence="9" type="ORF">SAMN02745244_01610</name>
</gene>
<dbReference type="OrthoDB" id="3274988at2"/>
<keyword evidence="3" id="KW-0808">Transferase</keyword>
<evidence type="ECO:0000259" key="6">
    <source>
        <dbReference type="Pfam" id="PF20466"/>
    </source>
</evidence>
<comment type="catalytic activity">
    <reaction evidence="4">
        <text>a 2'-deoxyadenosine in DNA + S-adenosyl-L-methionine = an N(6)-methyl-2'-deoxyadenosine in DNA + S-adenosyl-L-homocysteine + H(+)</text>
        <dbReference type="Rhea" id="RHEA:15197"/>
        <dbReference type="Rhea" id="RHEA-COMP:12418"/>
        <dbReference type="Rhea" id="RHEA-COMP:12419"/>
        <dbReference type="ChEBI" id="CHEBI:15378"/>
        <dbReference type="ChEBI" id="CHEBI:57856"/>
        <dbReference type="ChEBI" id="CHEBI:59789"/>
        <dbReference type="ChEBI" id="CHEBI:90615"/>
        <dbReference type="ChEBI" id="CHEBI:90616"/>
        <dbReference type="EC" id="2.1.1.72"/>
    </reaction>
</comment>
<keyword evidence="2" id="KW-0489">Methyltransferase</keyword>
<dbReference type="EC" id="2.1.1.72" evidence="1"/>
<protein>
    <recommendedName>
        <fullName evidence="1">site-specific DNA-methyltransferase (adenine-specific)</fullName>
        <ecNumber evidence="1">2.1.1.72</ecNumber>
    </recommendedName>
</protein>
<dbReference type="InterPro" id="IPR046818">
    <property type="entry name" value="MmeI_C"/>
</dbReference>
<dbReference type="STRING" id="1123357.SAMN02745244_01610"/>
<evidence type="ECO:0000259" key="5">
    <source>
        <dbReference type="Pfam" id="PF20465"/>
    </source>
</evidence>
<evidence type="ECO:0000259" key="8">
    <source>
        <dbReference type="Pfam" id="PF20473"/>
    </source>
</evidence>
<dbReference type="InterPro" id="IPR050953">
    <property type="entry name" value="N4_N6_ade-DNA_methylase"/>
</dbReference>
<proteinExistence type="predicted"/>
<evidence type="ECO:0000256" key="2">
    <source>
        <dbReference type="ARBA" id="ARBA00022603"/>
    </source>
</evidence>
<dbReference type="Proteomes" id="UP000184512">
    <property type="component" value="Unassembled WGS sequence"/>
</dbReference>
<dbReference type="InterPro" id="IPR046819">
    <property type="entry name" value="MmeI_hel"/>
</dbReference>
<dbReference type="Pfam" id="PF20467">
    <property type="entry name" value="MmeI_C"/>
    <property type="match status" value="1"/>
</dbReference>
<name>A0A1M6G4C6_9ACTN</name>
<dbReference type="PANTHER" id="PTHR33841:SF1">
    <property type="entry name" value="DNA METHYLTRANSFERASE A"/>
    <property type="match status" value="1"/>
</dbReference>
<feature type="domain" description="MmeI-like DNA-methyltransferase" evidence="8">
    <location>
        <begin position="349"/>
        <end position="605"/>
    </location>
</feature>
<dbReference type="Pfam" id="PF20465">
    <property type="entry name" value="MmeI_hel"/>
    <property type="match status" value="1"/>
</dbReference>
<dbReference type="RefSeq" id="WP_073187002.1">
    <property type="nucleotide sequence ID" value="NZ_FQZG01000024.1"/>
</dbReference>
<dbReference type="SUPFAM" id="SSF53335">
    <property type="entry name" value="S-adenosyl-L-methionine-dependent methyltransferases"/>
    <property type="match status" value="1"/>
</dbReference>
<dbReference type="GO" id="GO:0032259">
    <property type="term" value="P:methylation"/>
    <property type="evidence" value="ECO:0007669"/>
    <property type="project" value="UniProtKB-KW"/>
</dbReference>
<feature type="domain" description="MmeI-like target recognition" evidence="6">
    <location>
        <begin position="629"/>
        <end position="834"/>
    </location>
</feature>
<dbReference type="AlphaFoldDB" id="A0A1M6G4C6"/>
<dbReference type="Pfam" id="PF20466">
    <property type="entry name" value="MmeI_TRD"/>
    <property type="match status" value="1"/>
</dbReference>
<dbReference type="PANTHER" id="PTHR33841">
    <property type="entry name" value="DNA METHYLTRANSFERASE YEEA-RELATED"/>
    <property type="match status" value="1"/>
</dbReference>
<dbReference type="EMBL" id="FQZG01000024">
    <property type="protein sequence ID" value="SHJ04779.1"/>
    <property type="molecule type" value="Genomic_DNA"/>
</dbReference>
<accession>A0A1M6G4C6</accession>
<dbReference type="InterPro" id="IPR029063">
    <property type="entry name" value="SAM-dependent_MTases_sf"/>
</dbReference>
<evidence type="ECO:0000256" key="3">
    <source>
        <dbReference type="ARBA" id="ARBA00022679"/>
    </source>
</evidence>
<organism evidence="9 10">
    <name type="scientific">Tessaracoccus bendigoensis DSM 12906</name>
    <dbReference type="NCBI Taxonomy" id="1123357"/>
    <lineage>
        <taxon>Bacteria</taxon>
        <taxon>Bacillati</taxon>
        <taxon>Actinomycetota</taxon>
        <taxon>Actinomycetes</taxon>
        <taxon>Propionibacteriales</taxon>
        <taxon>Propionibacteriaceae</taxon>
        <taxon>Tessaracoccus</taxon>
    </lineage>
</organism>
<evidence type="ECO:0000313" key="10">
    <source>
        <dbReference type="Proteomes" id="UP000184512"/>
    </source>
</evidence>
<sequence length="928" mass="105243">MTSTLIEQAERRDYQKLFLLDLNWSRPDHPPVTYEHEGRPVTATNVSSYKGLRVWVVNEKPDSKLEAALDQQLAKTSTDRIVIFHDDSEQVWRWPVRRAVGNTTTTRLSRHKHRNGDPDPRFAAKLDVIRLPFDVRLDSNEVLSRVRQAFDVEAQNETKYASKLMARLYAAMEKAYPATKNPKVRDHEISVTLARILFLMFGDDTDMWPEGLFQNFILYHTAADGSDIGAKLTELFAYLDTPPKERGNISPELNGFRYVNGGIFNERLTLPTMNAEFRAAVLDACDRDWKTISPAIFGSMFQSVRDAQTRRELGEHYTSEENILKTLNPLFLDELRAEFDHIKTLGKYEADRLRKLRDKLGRIRFMDPACGCGNFIIVAYRELRDLELAIMERLQEITGDPAMLLANYGLKVTLDHFYGIEIDEWPARIAETAMFLIDRQCDLKLTERLGWAPDRLPIHEQATIMSNVSALKLDWAQVCPPTEDTIVAGNPPFLGHATRSDAQAEELRDAWGKDDISRLDYVTGWHAKSLHYFQNTAGKFAFVTTNSITQGDPVPHLFAPIFDAGWRIKFAHRTFPWTSEAAGKAAVHCVIVGFAKTLDGAKPRLFDHPATGQQGAERQVATINAYLVDGPNVFVTKRPQPLVPGLPEATFGNMPRDDGNLIVLPAHYDEVFHDPIARRYLRPFLGAEEVLHGKQRWCLWLTALDPADLHRSAILRERVDAVRRFRLKSTAASTRQMAQTPHLFGQRPALHTEPYLVIPRVSSELRDYYPVRRVTPDVIASDATFTANDSTGLLFAVISSAMFMAWQATVGGRLESRLRFSNTIVWNNLPLPDLDDDARQNIIAAGRSVEEARDRHPQRTLADLYRPEAMPADLKDAHRILDAAVDKAFGARGTTPTLDERQRVLFQRYEHLTGPLTTTGTASQRRRS</sequence>
<dbReference type="Gene3D" id="3.40.50.150">
    <property type="entry name" value="Vaccinia Virus protein VP39"/>
    <property type="match status" value="1"/>
</dbReference>
<evidence type="ECO:0000313" key="9">
    <source>
        <dbReference type="EMBL" id="SHJ04779.1"/>
    </source>
</evidence>
<feature type="domain" description="MmeI-like helicase spacer" evidence="5">
    <location>
        <begin position="187"/>
        <end position="264"/>
    </location>
</feature>
<dbReference type="Pfam" id="PF20473">
    <property type="entry name" value="MmeI_Mtase"/>
    <property type="match status" value="1"/>
</dbReference>
<evidence type="ECO:0000256" key="1">
    <source>
        <dbReference type="ARBA" id="ARBA00011900"/>
    </source>
</evidence>
<reference evidence="9 10" key="1">
    <citation type="submission" date="2016-11" db="EMBL/GenBank/DDBJ databases">
        <authorList>
            <person name="Jaros S."/>
            <person name="Januszkiewicz K."/>
            <person name="Wedrychowicz H."/>
        </authorList>
    </citation>
    <scope>NUCLEOTIDE SEQUENCE [LARGE SCALE GENOMIC DNA]</scope>
    <source>
        <strain evidence="9 10">DSM 12906</strain>
    </source>
</reference>
<evidence type="ECO:0000259" key="7">
    <source>
        <dbReference type="Pfam" id="PF20467"/>
    </source>
</evidence>
<dbReference type="InterPro" id="IPR046816">
    <property type="entry name" value="MmeI_Mtase"/>
</dbReference>
<keyword evidence="10" id="KW-1185">Reference proteome</keyword>
<dbReference type="InterPro" id="IPR046820">
    <property type="entry name" value="MmeI_TRD"/>
</dbReference>